<dbReference type="Pfam" id="PF11823">
    <property type="entry name" value="Se_S_carrier"/>
    <property type="match status" value="1"/>
</dbReference>
<protein>
    <recommendedName>
        <fullName evidence="1">Putative Se/S carrier protein-like domain-containing protein</fullName>
    </recommendedName>
</protein>
<accession>D2Z2G7</accession>
<organism evidence="2 3">
    <name type="scientific">Dethiosulfovibrio peptidovorans DSM 11002</name>
    <dbReference type="NCBI Taxonomy" id="469381"/>
    <lineage>
        <taxon>Bacteria</taxon>
        <taxon>Thermotogati</taxon>
        <taxon>Synergistota</taxon>
        <taxon>Synergistia</taxon>
        <taxon>Synergistales</taxon>
        <taxon>Dethiosulfovibrionaceae</taxon>
        <taxon>Dethiosulfovibrio</taxon>
    </lineage>
</organism>
<feature type="domain" description="Putative Se/S carrier protein-like" evidence="1">
    <location>
        <begin position="46"/>
        <end position="112"/>
    </location>
</feature>
<evidence type="ECO:0000259" key="1">
    <source>
        <dbReference type="Pfam" id="PF11823"/>
    </source>
</evidence>
<dbReference type="AlphaFoldDB" id="D2Z2G7"/>
<proteinExistence type="predicted"/>
<comment type="caution">
    <text evidence="2">The sequence shown here is derived from an EMBL/GenBank/DDBJ whole genome shotgun (WGS) entry which is preliminary data.</text>
</comment>
<keyword evidence="3" id="KW-1185">Reference proteome</keyword>
<evidence type="ECO:0000313" key="2">
    <source>
        <dbReference type="EMBL" id="EFC90123.1"/>
    </source>
</evidence>
<evidence type="ECO:0000313" key="3">
    <source>
        <dbReference type="Proteomes" id="UP000006427"/>
    </source>
</evidence>
<dbReference type="InterPro" id="IPR021778">
    <property type="entry name" value="Se/S_carrier-like"/>
</dbReference>
<reference evidence="2 3" key="1">
    <citation type="journal article" date="2010" name="Stand. Genomic Sci.">
        <title>Permanent draft genome sequence of Dethiosulfovibrio peptidovorans type strain (SEBR 4207).</title>
        <authorList>
            <person name="Labutti K."/>
            <person name="Mayilraj S."/>
            <person name="Clum A."/>
            <person name="Lucas S."/>
            <person name="Glavina Del Rio T."/>
            <person name="Nolan M."/>
            <person name="Tice H."/>
            <person name="Cheng J.F."/>
            <person name="Pitluck S."/>
            <person name="Liolios K."/>
            <person name="Ivanova N."/>
            <person name="Mavromatis K."/>
            <person name="Mikhailova N."/>
            <person name="Pati A."/>
            <person name="Goodwin L."/>
            <person name="Chen A."/>
            <person name="Palaniappan K."/>
            <person name="Land M."/>
            <person name="Hauser L."/>
            <person name="Chang Y.J."/>
            <person name="Jeffries C.D."/>
            <person name="Rohde M."/>
            <person name="Spring S."/>
            <person name="Goker M."/>
            <person name="Woyke T."/>
            <person name="Bristow J."/>
            <person name="Eisen J.A."/>
            <person name="Markowitz V."/>
            <person name="Hugenholtz P."/>
            <person name="Kyrpides N.C."/>
            <person name="Klenk H.P."/>
            <person name="Lapidus A."/>
        </authorList>
    </citation>
    <scope>NUCLEOTIDE SEQUENCE [LARGE SCALE GENOMIC DNA]</scope>
    <source>
        <strain evidence="2 3">DSM 11002</strain>
    </source>
</reference>
<sequence>MLPPLWNLFFEIIDQSRDLFNPILAYLLGWRYHDLDKGWEVCVIRCLATFDVTSMAIMFERLFRKKGLNVKVVPVPRSLSSSCGLACEYPCEDEEKIRSICVDRDIDVIGWHRLD</sequence>
<dbReference type="STRING" id="469381.Dpep_0091"/>
<dbReference type="eggNOG" id="ENOG5032Y7T">
    <property type="taxonomic scope" value="Bacteria"/>
</dbReference>
<dbReference type="EMBL" id="ABTR02000001">
    <property type="protein sequence ID" value="EFC90123.1"/>
    <property type="molecule type" value="Genomic_DNA"/>
</dbReference>
<dbReference type="Proteomes" id="UP000006427">
    <property type="component" value="Unassembled WGS sequence"/>
</dbReference>
<gene>
    <name evidence="2" type="ORF">Dpep_0091</name>
</gene>
<dbReference type="PaxDb" id="469381-Dpep_0091"/>
<name>D2Z2G7_9BACT</name>